<sequence length="891" mass="102672">MQLAVQKLLGTRSTLSLLSSLLAAPTTLDQLNLDERCLRCAIHSTRTHRNRSYEANLPREGKIGNLRGPQQRGKHANQHRGSRPTTTHRKRYGHSLDFQRHLNTKPARKDAYIPQEEDNTSPSPRGLSNYLSDSDTFRSEDWLLDPERVRFESDVGHSRDIGTKLIDDPRFANDFKLWKHLLLYRKRHDGDDGVVDIWKGLRERGQPIDLPVEGEYASLFWKNFILVGWKRDEFLNEIHSYASELYERSGKVWDRENFYKSVVVGLFKAGRFSKGVEWHEILKDTHMPNPNAMLLRLFEPAASIDGGLRAFRKVCRTVDNHQIYYHVVPFLLDAGRLADAFAMHDFLLQRNDLPRSIQDIKPLIQHLRYCGSKAEIESFLADLKLKGLFQDEKSVISLVPNRGRPPPSIYVPTEVEEEEGNAVNDKLGARLFATKTFTFELILAGVKAFGANTIKTQTLRQMALKAGEAKKLSEQIDILKKEGISIGNSAFSRVVQKLASEGNNSILNELLQSDLHPDVLDNLRTAEGLFNSCSVVEDARRARMLFKILSILSTEDPYHYNILLRNAVHMRDWQKVPRILDQMRDHDISPSEHSLDVVVKKILPLRRPGMQEPRHPENFRAITFLIGILQNMVSGGVDVPARYWTEVLKRLGMSADWQELRKLCLWLAHFYSPINLKQPMPTSKVDPTLPDHPISKLDHQKLLPPAHPESPLRQLFSVHLQHAIIAWGFNLAPNSKERYYNPFSEEREKIIPWIRGHVLMRELKQKGVIVQMNTVRKITRHRLAVLFGEYRVSSRPKNRMLRSTNPWTLEEILHDIDNVWGFSLFGKMAEDELYELVNPKPRSWGVKGPEGQEGYWSGRGDHIRVSRQSKYREEKLKVQKQLHGDDNNHND</sequence>
<dbReference type="AlphaFoldDB" id="A0A2B7ZC23"/>
<feature type="region of interest" description="Disordered" evidence="2">
    <location>
        <begin position="868"/>
        <end position="891"/>
    </location>
</feature>
<dbReference type="PROSITE" id="PS51375">
    <property type="entry name" value="PPR"/>
    <property type="match status" value="1"/>
</dbReference>
<reference evidence="4" key="1">
    <citation type="submission" date="2017-10" db="EMBL/GenBank/DDBJ databases">
        <title>Comparative genomics in systemic dimorphic fungi from Ajellomycetaceae.</title>
        <authorList>
            <person name="Munoz J.F."/>
            <person name="Mcewen J.G."/>
            <person name="Clay O.K."/>
            <person name="Cuomo C.A."/>
        </authorList>
    </citation>
    <scope>NUCLEOTIDE SEQUENCE [LARGE SCALE GENOMIC DNA]</scope>
    <source>
        <strain evidence="4">UAMH4076</strain>
    </source>
</reference>
<dbReference type="Proteomes" id="UP000226031">
    <property type="component" value="Unassembled WGS sequence"/>
</dbReference>
<organism evidence="4 5">
    <name type="scientific">[Emmonsia] crescens</name>
    <dbReference type="NCBI Taxonomy" id="73230"/>
    <lineage>
        <taxon>Eukaryota</taxon>
        <taxon>Fungi</taxon>
        <taxon>Dikarya</taxon>
        <taxon>Ascomycota</taxon>
        <taxon>Pezizomycotina</taxon>
        <taxon>Eurotiomycetes</taxon>
        <taxon>Eurotiomycetidae</taxon>
        <taxon>Onygenales</taxon>
        <taxon>Ajellomycetaceae</taxon>
        <taxon>Emergomyces</taxon>
    </lineage>
</organism>
<evidence type="ECO:0000256" key="2">
    <source>
        <dbReference type="SAM" id="MobiDB-lite"/>
    </source>
</evidence>
<evidence type="ECO:0008006" key="6">
    <source>
        <dbReference type="Google" id="ProtNLM"/>
    </source>
</evidence>
<feature type="signal peptide" evidence="3">
    <location>
        <begin position="1"/>
        <end position="23"/>
    </location>
</feature>
<comment type="caution">
    <text evidence="4">The sequence shown here is derived from an EMBL/GenBank/DDBJ whole genome shotgun (WGS) entry which is preliminary data.</text>
</comment>
<dbReference type="Gene3D" id="1.25.40.10">
    <property type="entry name" value="Tetratricopeptide repeat domain"/>
    <property type="match status" value="1"/>
</dbReference>
<feature type="repeat" description="PPR" evidence="1">
    <location>
        <begin position="556"/>
        <end position="590"/>
    </location>
</feature>
<proteinExistence type="predicted"/>
<gene>
    <name evidence="4" type="ORF">GX50_06112</name>
</gene>
<evidence type="ECO:0000313" key="5">
    <source>
        <dbReference type="Proteomes" id="UP000226031"/>
    </source>
</evidence>
<feature type="region of interest" description="Disordered" evidence="2">
    <location>
        <begin position="48"/>
        <end position="132"/>
    </location>
</feature>
<protein>
    <recommendedName>
        <fullName evidence="6">Pentatricopeptide repeat domain-containing protein</fullName>
    </recommendedName>
</protein>
<feature type="chain" id="PRO_5012202897" description="Pentatricopeptide repeat domain-containing protein" evidence="3">
    <location>
        <begin position="24"/>
        <end position="891"/>
    </location>
</feature>
<dbReference type="InterPro" id="IPR002885">
    <property type="entry name" value="PPR_rpt"/>
</dbReference>
<evidence type="ECO:0000256" key="3">
    <source>
        <dbReference type="SAM" id="SignalP"/>
    </source>
</evidence>
<name>A0A2B7ZC23_9EURO</name>
<dbReference type="EMBL" id="PDND01000140">
    <property type="protein sequence ID" value="PGH31135.1"/>
    <property type="molecule type" value="Genomic_DNA"/>
</dbReference>
<keyword evidence="3" id="KW-0732">Signal</keyword>
<keyword evidence="5" id="KW-1185">Reference proteome</keyword>
<dbReference type="NCBIfam" id="TIGR00756">
    <property type="entry name" value="PPR"/>
    <property type="match status" value="1"/>
</dbReference>
<dbReference type="InterPro" id="IPR011990">
    <property type="entry name" value="TPR-like_helical_dom_sf"/>
</dbReference>
<dbReference type="VEuPathDB" id="FungiDB:EMCG_00835"/>
<evidence type="ECO:0000313" key="4">
    <source>
        <dbReference type="EMBL" id="PGH31135.1"/>
    </source>
</evidence>
<feature type="compositionally biased region" description="Basic residues" evidence="2">
    <location>
        <begin position="72"/>
        <end position="93"/>
    </location>
</feature>
<evidence type="ECO:0000256" key="1">
    <source>
        <dbReference type="PROSITE-ProRule" id="PRU00708"/>
    </source>
</evidence>
<accession>A0A2B7ZC23</accession>
<dbReference type="STRING" id="73230.A0A2B7ZC23"/>